<reference evidence="2 3" key="1">
    <citation type="submission" date="2024-02" db="EMBL/GenBank/DDBJ databases">
        <title>de novo genome assembly of Solanum bulbocastanum strain 11H21.</title>
        <authorList>
            <person name="Hosaka A.J."/>
        </authorList>
    </citation>
    <scope>NUCLEOTIDE SEQUENCE [LARGE SCALE GENOMIC DNA]</scope>
    <source>
        <tissue evidence="2">Young leaves</tissue>
    </source>
</reference>
<evidence type="ECO:0000256" key="1">
    <source>
        <dbReference type="SAM" id="MobiDB-lite"/>
    </source>
</evidence>
<feature type="compositionally biased region" description="Polar residues" evidence="1">
    <location>
        <begin position="1"/>
        <end position="17"/>
    </location>
</feature>
<feature type="region of interest" description="Disordered" evidence="1">
    <location>
        <begin position="1"/>
        <end position="36"/>
    </location>
</feature>
<evidence type="ECO:0000313" key="3">
    <source>
        <dbReference type="Proteomes" id="UP001371456"/>
    </source>
</evidence>
<gene>
    <name evidence="2" type="ORF">RDI58_007821</name>
</gene>
<dbReference type="EMBL" id="JBANQN010000003">
    <property type="protein sequence ID" value="KAK6794368.1"/>
    <property type="molecule type" value="Genomic_DNA"/>
</dbReference>
<name>A0AAN8YMJ1_SOLBU</name>
<sequence length="102" mass="10834">MGSRMRTPQTRNGTQPNIIGDDIRTPLTVTNSLPPPPPFLPLSASVKQLVMSSGTGGELLGFQTVPSSSLDIIGGGPSSSTTSKELRRIGKIRMLWEESVSL</sequence>
<protein>
    <submittedName>
        <fullName evidence="2">Uncharacterized protein</fullName>
    </submittedName>
</protein>
<accession>A0AAN8YMJ1</accession>
<organism evidence="2 3">
    <name type="scientific">Solanum bulbocastanum</name>
    <name type="common">Wild potato</name>
    <dbReference type="NCBI Taxonomy" id="147425"/>
    <lineage>
        <taxon>Eukaryota</taxon>
        <taxon>Viridiplantae</taxon>
        <taxon>Streptophyta</taxon>
        <taxon>Embryophyta</taxon>
        <taxon>Tracheophyta</taxon>
        <taxon>Spermatophyta</taxon>
        <taxon>Magnoliopsida</taxon>
        <taxon>eudicotyledons</taxon>
        <taxon>Gunneridae</taxon>
        <taxon>Pentapetalae</taxon>
        <taxon>asterids</taxon>
        <taxon>lamiids</taxon>
        <taxon>Solanales</taxon>
        <taxon>Solanaceae</taxon>
        <taxon>Solanoideae</taxon>
        <taxon>Solaneae</taxon>
        <taxon>Solanum</taxon>
    </lineage>
</organism>
<keyword evidence="3" id="KW-1185">Reference proteome</keyword>
<comment type="caution">
    <text evidence="2">The sequence shown here is derived from an EMBL/GenBank/DDBJ whole genome shotgun (WGS) entry which is preliminary data.</text>
</comment>
<dbReference type="AlphaFoldDB" id="A0AAN8YMJ1"/>
<dbReference type="Proteomes" id="UP001371456">
    <property type="component" value="Unassembled WGS sequence"/>
</dbReference>
<proteinExistence type="predicted"/>
<evidence type="ECO:0000313" key="2">
    <source>
        <dbReference type="EMBL" id="KAK6794368.1"/>
    </source>
</evidence>